<dbReference type="Pfam" id="PF09678">
    <property type="entry name" value="Caa3_CtaG"/>
    <property type="match status" value="1"/>
</dbReference>
<evidence type="ECO:0000256" key="4">
    <source>
        <dbReference type="ARBA" id="ARBA00022989"/>
    </source>
</evidence>
<evidence type="ECO:0000256" key="1">
    <source>
        <dbReference type="ARBA" id="ARBA00004651"/>
    </source>
</evidence>
<feature type="transmembrane region" description="Helical" evidence="6">
    <location>
        <begin position="87"/>
        <end position="106"/>
    </location>
</feature>
<keyword evidence="8" id="KW-1185">Reference proteome</keyword>
<dbReference type="RefSeq" id="WP_165875922.1">
    <property type="nucleotide sequence ID" value="NZ_SMAG01000005.1"/>
</dbReference>
<evidence type="ECO:0000256" key="2">
    <source>
        <dbReference type="ARBA" id="ARBA00022475"/>
    </source>
</evidence>
<keyword evidence="2" id="KW-1003">Cell membrane</keyword>
<keyword evidence="5 6" id="KW-0472">Membrane</keyword>
<accession>A0A4R3L4D6</accession>
<evidence type="ECO:0000256" key="6">
    <source>
        <dbReference type="SAM" id="Phobius"/>
    </source>
</evidence>
<dbReference type="Proteomes" id="UP000294937">
    <property type="component" value="Unassembled WGS sequence"/>
</dbReference>
<organism evidence="7 8">
    <name type="scientific">Hazenella coriacea</name>
    <dbReference type="NCBI Taxonomy" id="1179467"/>
    <lineage>
        <taxon>Bacteria</taxon>
        <taxon>Bacillati</taxon>
        <taxon>Bacillota</taxon>
        <taxon>Bacilli</taxon>
        <taxon>Bacillales</taxon>
        <taxon>Thermoactinomycetaceae</taxon>
        <taxon>Hazenella</taxon>
    </lineage>
</organism>
<keyword evidence="3 6" id="KW-0812">Transmembrane</keyword>
<reference evidence="7 8" key="1">
    <citation type="submission" date="2019-03" db="EMBL/GenBank/DDBJ databases">
        <title>Genomic Encyclopedia of Type Strains, Phase IV (KMG-IV): sequencing the most valuable type-strain genomes for metagenomic binning, comparative biology and taxonomic classification.</title>
        <authorList>
            <person name="Goeker M."/>
        </authorList>
    </citation>
    <scope>NUCLEOTIDE SEQUENCE [LARGE SCALE GENOMIC DNA]</scope>
    <source>
        <strain evidence="7 8">DSM 45707</strain>
    </source>
</reference>
<feature type="transmembrane region" description="Helical" evidence="6">
    <location>
        <begin position="189"/>
        <end position="214"/>
    </location>
</feature>
<evidence type="ECO:0000313" key="8">
    <source>
        <dbReference type="Proteomes" id="UP000294937"/>
    </source>
</evidence>
<feature type="transmembrane region" description="Helical" evidence="6">
    <location>
        <begin position="54"/>
        <end position="75"/>
    </location>
</feature>
<feature type="transmembrane region" description="Helical" evidence="6">
    <location>
        <begin position="157"/>
        <end position="177"/>
    </location>
</feature>
<proteinExistence type="predicted"/>
<dbReference type="InterPro" id="IPR019108">
    <property type="entry name" value="Caa3_assmbl_CtaG-rel"/>
</dbReference>
<dbReference type="EMBL" id="SMAG01000005">
    <property type="protein sequence ID" value="TCS93828.1"/>
    <property type="molecule type" value="Genomic_DNA"/>
</dbReference>
<dbReference type="GO" id="GO:0005886">
    <property type="term" value="C:plasma membrane"/>
    <property type="evidence" value="ECO:0007669"/>
    <property type="project" value="UniProtKB-SubCell"/>
</dbReference>
<name>A0A4R3L4D6_9BACL</name>
<feature type="transmembrane region" description="Helical" evidence="6">
    <location>
        <begin position="234"/>
        <end position="256"/>
    </location>
</feature>
<feature type="transmembrane region" description="Helical" evidence="6">
    <location>
        <begin position="20"/>
        <end position="42"/>
    </location>
</feature>
<keyword evidence="4 6" id="KW-1133">Transmembrane helix</keyword>
<feature type="transmembrane region" description="Helical" evidence="6">
    <location>
        <begin position="126"/>
        <end position="145"/>
    </location>
</feature>
<sequence>MSSKEFFDIFLFPANWDFQLNLVFIGVSIIYLLLTGPYRRWFPNSEPVPGKTKVFFLLGMIVYYFALGSPIRVIAAELFSMHMMQMSLLYFVLPPLLWLGIPAYMIRPLLNIKVFRKIWNFFSKPLISLVVFNGSLSFYHLPVVFEAIMNSQVLHNVTHGFLLFAALTMWWPIISPVKELDRLRPIPKLGLIFANGFILTPACAMITFTDIVLFDSYSQMSQLAPIMSPLHDQQFGGVIMKIMQEIVYITAIILVYTRWVRSERKKEEEELMKIRQENSSHLANA</sequence>
<evidence type="ECO:0000256" key="5">
    <source>
        <dbReference type="ARBA" id="ARBA00023136"/>
    </source>
</evidence>
<comment type="caution">
    <text evidence="7">The sequence shown here is derived from an EMBL/GenBank/DDBJ whole genome shotgun (WGS) entry which is preliminary data.</text>
</comment>
<comment type="subcellular location">
    <subcellularLocation>
        <location evidence="1">Cell membrane</location>
        <topology evidence="1">Multi-pass membrane protein</topology>
    </subcellularLocation>
</comment>
<evidence type="ECO:0000256" key="3">
    <source>
        <dbReference type="ARBA" id="ARBA00022692"/>
    </source>
</evidence>
<evidence type="ECO:0000313" key="7">
    <source>
        <dbReference type="EMBL" id="TCS93828.1"/>
    </source>
</evidence>
<dbReference type="AlphaFoldDB" id="A0A4R3L4D6"/>
<protein>
    <submittedName>
        <fullName evidence="7">Putative membrane protein</fullName>
    </submittedName>
</protein>
<gene>
    <name evidence="7" type="ORF">EDD58_10536</name>
</gene>